<keyword evidence="1" id="KW-0175">Coiled coil</keyword>
<feature type="coiled-coil region" evidence="1">
    <location>
        <begin position="59"/>
        <end position="93"/>
    </location>
</feature>
<dbReference type="Gene3D" id="1.20.5.340">
    <property type="match status" value="1"/>
</dbReference>
<name>A0A9J7BV93_9BACT</name>
<dbReference type="Proteomes" id="UP001059380">
    <property type="component" value="Chromosome"/>
</dbReference>
<organism evidence="2 3">
    <name type="scientific">Occallatibacter riparius</name>
    <dbReference type="NCBI Taxonomy" id="1002689"/>
    <lineage>
        <taxon>Bacteria</taxon>
        <taxon>Pseudomonadati</taxon>
        <taxon>Acidobacteriota</taxon>
        <taxon>Terriglobia</taxon>
        <taxon>Terriglobales</taxon>
        <taxon>Acidobacteriaceae</taxon>
        <taxon>Occallatibacter</taxon>
    </lineage>
</organism>
<sequence length="106" mass="11777">MSELSFDTAVAEEIHNEHNGAATVAMSADEFTALEERVLRAVNLVKRERMARGEAELRAVAAEEKVAEQTGTIENLNKEIGSLRTEREAVKQRVDRILSQLDALEV</sequence>
<dbReference type="EMBL" id="CP093313">
    <property type="protein sequence ID" value="UWZ86473.1"/>
    <property type="molecule type" value="Genomic_DNA"/>
</dbReference>
<evidence type="ECO:0008006" key="4">
    <source>
        <dbReference type="Google" id="ProtNLM"/>
    </source>
</evidence>
<evidence type="ECO:0000313" key="3">
    <source>
        <dbReference type="Proteomes" id="UP001059380"/>
    </source>
</evidence>
<evidence type="ECO:0000313" key="2">
    <source>
        <dbReference type="EMBL" id="UWZ86473.1"/>
    </source>
</evidence>
<reference evidence="2" key="1">
    <citation type="submission" date="2021-04" db="EMBL/GenBank/DDBJ databases">
        <title>Phylogenetic analysis of Acidobacteriaceae.</title>
        <authorList>
            <person name="Qiu L."/>
            <person name="Zhang Q."/>
        </authorList>
    </citation>
    <scope>NUCLEOTIDE SEQUENCE</scope>
    <source>
        <strain evidence="2">DSM 25168</strain>
    </source>
</reference>
<dbReference type="RefSeq" id="WP_260796112.1">
    <property type="nucleotide sequence ID" value="NZ_CP093313.1"/>
</dbReference>
<proteinExistence type="predicted"/>
<accession>A0A9J7BV93</accession>
<protein>
    <recommendedName>
        <fullName evidence="4">Cell division protein ZapB</fullName>
    </recommendedName>
</protein>
<dbReference type="AlphaFoldDB" id="A0A9J7BV93"/>
<evidence type="ECO:0000256" key="1">
    <source>
        <dbReference type="SAM" id="Coils"/>
    </source>
</evidence>
<gene>
    <name evidence="2" type="ORF">MOP44_11120</name>
</gene>
<keyword evidence="3" id="KW-1185">Reference proteome</keyword>
<dbReference type="KEGG" id="orp:MOP44_11120"/>